<proteinExistence type="predicted"/>
<dbReference type="InterPro" id="IPR032710">
    <property type="entry name" value="NTF2-like_dom_sf"/>
</dbReference>
<dbReference type="SUPFAM" id="SSF54427">
    <property type="entry name" value="NTF2-like"/>
    <property type="match status" value="1"/>
</dbReference>
<evidence type="ECO:0000313" key="2">
    <source>
        <dbReference type="EMBL" id="KAJ5315849.1"/>
    </source>
</evidence>
<dbReference type="InterPro" id="IPR037401">
    <property type="entry name" value="SnoaL-like"/>
</dbReference>
<dbReference type="Pfam" id="PF13577">
    <property type="entry name" value="SnoaL_4"/>
    <property type="match status" value="1"/>
</dbReference>
<evidence type="ECO:0000313" key="3">
    <source>
        <dbReference type="Proteomes" id="UP001147746"/>
    </source>
</evidence>
<gene>
    <name evidence="2" type="ORF">N7476_006156</name>
</gene>
<feature type="domain" description="SnoaL-like" evidence="1">
    <location>
        <begin position="36"/>
        <end position="176"/>
    </location>
</feature>
<dbReference type="AlphaFoldDB" id="A0A9W9PYK7"/>
<reference evidence="2" key="1">
    <citation type="submission" date="2022-12" db="EMBL/GenBank/DDBJ databases">
        <authorList>
            <person name="Petersen C."/>
        </authorList>
    </citation>
    <scope>NUCLEOTIDE SEQUENCE</scope>
    <source>
        <strain evidence="2">IBT 21472</strain>
    </source>
</reference>
<dbReference type="EMBL" id="JAPZBO010000005">
    <property type="protein sequence ID" value="KAJ5315849.1"/>
    <property type="molecule type" value="Genomic_DNA"/>
</dbReference>
<protein>
    <recommendedName>
        <fullName evidence="1">SnoaL-like domain-containing protein</fullName>
    </recommendedName>
</protein>
<comment type="caution">
    <text evidence="2">The sequence shown here is derived from an EMBL/GenBank/DDBJ whole genome shotgun (WGS) entry which is preliminary data.</text>
</comment>
<dbReference type="Gene3D" id="3.10.450.50">
    <property type="match status" value="1"/>
</dbReference>
<reference evidence="2" key="2">
    <citation type="journal article" date="2023" name="IMA Fungus">
        <title>Comparative genomic study of the Penicillium genus elucidates a diverse pangenome and 15 lateral gene transfer events.</title>
        <authorList>
            <person name="Petersen C."/>
            <person name="Sorensen T."/>
            <person name="Nielsen M.R."/>
            <person name="Sondergaard T.E."/>
            <person name="Sorensen J.L."/>
            <person name="Fitzpatrick D.A."/>
            <person name="Frisvad J.C."/>
            <person name="Nielsen K.L."/>
        </authorList>
    </citation>
    <scope>NUCLEOTIDE SEQUENCE</scope>
    <source>
        <strain evidence="2">IBT 21472</strain>
    </source>
</reference>
<name>A0A9W9PYK7_9EURO</name>
<dbReference type="Proteomes" id="UP001147746">
    <property type="component" value="Unassembled WGS sequence"/>
</dbReference>
<accession>A0A9W9PYK7</accession>
<sequence length="220" mass="24121">MQILTQLSRALAGLQPLSSTPSSCSASQDAVSRAVAIVDITQTMSLFAVLLDNHAYADLGRVFTLNATADFNATGIPVCEGLPAIIERLEDLRDAPSMMAISTQFVEVQLPVAARATTYVTGNMFTPGWTEPSFTEYGKYGSHHPREGKVLGSLMQFIHRYITDFVLTEAGWRVDSLVAVGWASHLETVEPFNSCANIEKAVFDRWESRPEYASKVKSEL</sequence>
<keyword evidence="3" id="KW-1185">Reference proteome</keyword>
<organism evidence="2 3">
    <name type="scientific">Penicillium atrosanguineum</name>
    <dbReference type="NCBI Taxonomy" id="1132637"/>
    <lineage>
        <taxon>Eukaryota</taxon>
        <taxon>Fungi</taxon>
        <taxon>Dikarya</taxon>
        <taxon>Ascomycota</taxon>
        <taxon>Pezizomycotina</taxon>
        <taxon>Eurotiomycetes</taxon>
        <taxon>Eurotiomycetidae</taxon>
        <taxon>Eurotiales</taxon>
        <taxon>Aspergillaceae</taxon>
        <taxon>Penicillium</taxon>
    </lineage>
</organism>
<evidence type="ECO:0000259" key="1">
    <source>
        <dbReference type="Pfam" id="PF13577"/>
    </source>
</evidence>